<comment type="catalytic activity">
    <reaction evidence="1">
        <text>Endohydrolysis of (1-&gt;4)-beta-D-xylosidic linkages in xylans.</text>
        <dbReference type="EC" id="3.2.1.8"/>
    </reaction>
</comment>
<keyword evidence="9" id="KW-0326">Glycosidase</keyword>
<dbReference type="Gene3D" id="3.20.20.80">
    <property type="entry name" value="Glycosidases"/>
    <property type="match status" value="2"/>
</dbReference>
<dbReference type="Gene3D" id="2.60.120.260">
    <property type="entry name" value="Galactose-binding domain-like"/>
    <property type="match status" value="2"/>
</dbReference>
<dbReference type="GO" id="GO:0031176">
    <property type="term" value="F:endo-1,4-beta-xylanase activity"/>
    <property type="evidence" value="ECO:0007669"/>
    <property type="project" value="UniProtKB-EC"/>
</dbReference>
<evidence type="ECO:0000256" key="3">
    <source>
        <dbReference type="ARBA" id="ARBA00012590"/>
    </source>
</evidence>
<comment type="similarity">
    <text evidence="2">Belongs to the glycosyl hydrolase 10 (cellulase F) family.</text>
</comment>
<dbReference type="Pfam" id="PF02018">
    <property type="entry name" value="CBM_4_9"/>
    <property type="match status" value="1"/>
</dbReference>
<keyword evidence="14" id="KW-1185">Reference proteome</keyword>
<keyword evidence="7" id="KW-0378">Hydrolase</keyword>
<accession>A0AAU7EH10</accession>
<keyword evidence="4" id="KW-0858">Xylan degradation</keyword>
<organism evidence="13 14">
    <name type="scientific">Mariniflexile litorale</name>
    <dbReference type="NCBI Taxonomy" id="3045158"/>
    <lineage>
        <taxon>Bacteria</taxon>
        <taxon>Pseudomonadati</taxon>
        <taxon>Bacteroidota</taxon>
        <taxon>Flavobacteriia</taxon>
        <taxon>Flavobacteriales</taxon>
        <taxon>Flavobacteriaceae</taxon>
        <taxon>Mariniflexile</taxon>
    </lineage>
</organism>
<evidence type="ECO:0000256" key="7">
    <source>
        <dbReference type="ARBA" id="ARBA00022801"/>
    </source>
</evidence>
<evidence type="ECO:0000256" key="8">
    <source>
        <dbReference type="ARBA" id="ARBA00023277"/>
    </source>
</evidence>
<evidence type="ECO:0000313" key="13">
    <source>
        <dbReference type="EMBL" id="XBL14732.1"/>
    </source>
</evidence>
<evidence type="ECO:0000256" key="9">
    <source>
        <dbReference type="ARBA" id="ARBA00023295"/>
    </source>
</evidence>
<dbReference type="Proteomes" id="UP001224325">
    <property type="component" value="Chromosome"/>
</dbReference>
<evidence type="ECO:0000256" key="2">
    <source>
        <dbReference type="ARBA" id="ARBA00007495"/>
    </source>
</evidence>
<dbReference type="RefSeq" id="WP_308991272.1">
    <property type="nucleotide sequence ID" value="NZ_CP155618.1"/>
</dbReference>
<dbReference type="InterPro" id="IPR001000">
    <property type="entry name" value="GH10_dom"/>
</dbReference>
<proteinExistence type="inferred from homology"/>
<keyword evidence="5" id="KW-0732">Signal</keyword>
<dbReference type="InterPro" id="IPR008979">
    <property type="entry name" value="Galactose-bd-like_sf"/>
</dbReference>
<feature type="domain" description="GH10" evidence="12">
    <location>
        <begin position="441"/>
        <end position="711"/>
    </location>
</feature>
<dbReference type="KEGG" id="mlil:QLS71_001640"/>
<keyword evidence="6" id="KW-0677">Repeat</keyword>
<dbReference type="PANTHER" id="PTHR31490:SF88">
    <property type="entry name" value="BETA-XYLANASE"/>
    <property type="match status" value="1"/>
</dbReference>
<dbReference type="GO" id="GO:0045493">
    <property type="term" value="P:xylan catabolic process"/>
    <property type="evidence" value="ECO:0007669"/>
    <property type="project" value="UniProtKB-KW"/>
</dbReference>
<evidence type="ECO:0000256" key="10">
    <source>
        <dbReference type="ARBA" id="ARBA00023326"/>
    </source>
</evidence>
<dbReference type="InterPro" id="IPR003305">
    <property type="entry name" value="CenC_carb-bd"/>
</dbReference>
<protein>
    <recommendedName>
        <fullName evidence="3">endo-1,4-beta-xylanase</fullName>
        <ecNumber evidence="3">3.2.1.8</ecNumber>
    </recommendedName>
</protein>
<evidence type="ECO:0000256" key="4">
    <source>
        <dbReference type="ARBA" id="ARBA00022651"/>
    </source>
</evidence>
<dbReference type="AlphaFoldDB" id="A0AAU7EH10"/>
<dbReference type="EMBL" id="CP155618">
    <property type="protein sequence ID" value="XBL14732.1"/>
    <property type="molecule type" value="Genomic_DNA"/>
</dbReference>
<evidence type="ECO:0000256" key="11">
    <source>
        <dbReference type="PROSITE-ProRule" id="PRU10061"/>
    </source>
</evidence>
<dbReference type="PROSITE" id="PS00591">
    <property type="entry name" value="GH10_1"/>
    <property type="match status" value="1"/>
</dbReference>
<keyword evidence="8" id="KW-0119">Carbohydrate metabolism</keyword>
<evidence type="ECO:0000313" key="14">
    <source>
        <dbReference type="Proteomes" id="UP001224325"/>
    </source>
</evidence>
<dbReference type="PANTHER" id="PTHR31490">
    <property type="entry name" value="GLYCOSYL HYDROLASE"/>
    <property type="match status" value="1"/>
</dbReference>
<reference evidence="13" key="1">
    <citation type="submission" date="2024-04" db="EMBL/GenBank/DDBJ databases">
        <title>Mariniflexile litorale, isolated from the shallow sediments of the Sea of Japan.</title>
        <authorList>
            <person name="Romanenko L."/>
            <person name="Isaeva M."/>
        </authorList>
    </citation>
    <scope>NUCLEOTIDE SEQUENCE [LARGE SCALE GENOMIC DNA]</scope>
    <source>
        <strain evidence="13">KMM 9835</strain>
    </source>
</reference>
<evidence type="ECO:0000256" key="6">
    <source>
        <dbReference type="ARBA" id="ARBA00022737"/>
    </source>
</evidence>
<keyword evidence="10" id="KW-0624">Polysaccharide degradation</keyword>
<evidence type="ECO:0000259" key="12">
    <source>
        <dbReference type="PROSITE" id="PS51760"/>
    </source>
</evidence>
<name>A0AAU7EH10_9FLAO</name>
<dbReference type="PROSITE" id="PS51760">
    <property type="entry name" value="GH10_2"/>
    <property type="match status" value="1"/>
</dbReference>
<dbReference type="InterPro" id="IPR031158">
    <property type="entry name" value="GH10_AS"/>
</dbReference>
<evidence type="ECO:0000256" key="1">
    <source>
        <dbReference type="ARBA" id="ARBA00000681"/>
    </source>
</evidence>
<feature type="active site" description="Nucleophile" evidence="11">
    <location>
        <position position="630"/>
    </location>
</feature>
<dbReference type="InterPro" id="IPR017853">
    <property type="entry name" value="GH"/>
</dbReference>
<dbReference type="SUPFAM" id="SSF49785">
    <property type="entry name" value="Galactose-binding domain-like"/>
    <property type="match status" value="2"/>
</dbReference>
<dbReference type="SMART" id="SM00633">
    <property type="entry name" value="Glyco_10"/>
    <property type="match status" value="1"/>
</dbReference>
<dbReference type="EC" id="3.2.1.8" evidence="3"/>
<sequence>MKHKKILPIIILSSLIFSSCDDQVMEWQKDPEHGDVTTAELPLPLAEKISRYESLNTYTDFILGNGVGLNLYMENEAYRNLVNTNFDEVTAGYDMKHGPMVNSQGALQFAKVDAFIAKTKEAGLSVFGHTLIWHTNQNASYLNSLIAPTVIPASSGSNSLDLTGLKDGSFSGWTRDNLGAGITIVDGAGLSSSAKALKMISSASSSVAYSLQLTSPDIPVVIGHNYEISFFIKSDQTGKGRLSFSGLSNNYPYKDWYSTGGAWTEAFATNSQWQQVKITVNDFTGTTFKLNFDLGYLPNVTYYIDVDNIKVIDKDAAPVVVNMIANSKFDSDINGWSKQNGASNALSLATSAEAYEGNGAMKVITDAANSGATSQWKTQIHSDFTANLTAGKEYTISYFIKSEVTGSVRCSTTGTARYQGDQATSPTWKLIEWKFTADGGETGLNFDLGGMVGTYYVDNVVVTTGAIAGGSGPTIIEKTATEKKAIIEASMTDWISKMVGHYKTDVHAWDVVNEPMKEGGSLRDGNVTDLATDEFYWVKYLGQDYAVKAFKLARQYGNPTDKLFINDYNLEYNLAKCDGLITYVQYIESQGATVDGIGTQMHLSLNSDRDKIVQMFQKLAATGKLIKISELDIRLGTKSPTPAQLASQAEMYQYVIDMYKKYTPENQQYGITIWGVSDNANEHEYWLPDESPNVWDANYNRKHAYKGVADGLAGRDISAEFTGELILNK</sequence>
<dbReference type="PROSITE" id="PS51257">
    <property type="entry name" value="PROKAR_LIPOPROTEIN"/>
    <property type="match status" value="1"/>
</dbReference>
<evidence type="ECO:0000256" key="5">
    <source>
        <dbReference type="ARBA" id="ARBA00022729"/>
    </source>
</evidence>
<dbReference type="SUPFAM" id="SSF51445">
    <property type="entry name" value="(Trans)glycosidases"/>
    <property type="match status" value="1"/>
</dbReference>
<dbReference type="Pfam" id="PF00331">
    <property type="entry name" value="Glyco_hydro_10"/>
    <property type="match status" value="2"/>
</dbReference>
<gene>
    <name evidence="13" type="ORF">QLS71_001640</name>
</gene>
<dbReference type="InterPro" id="IPR044846">
    <property type="entry name" value="GH10"/>
</dbReference>